<comment type="caution">
    <text evidence="2">The sequence shown here is derived from an EMBL/GenBank/DDBJ whole genome shotgun (WGS) entry which is preliminary data.</text>
</comment>
<dbReference type="Proteomes" id="UP000320813">
    <property type="component" value="Unassembled WGS sequence"/>
</dbReference>
<dbReference type="InterPro" id="IPR001173">
    <property type="entry name" value="Glyco_trans_2-like"/>
</dbReference>
<proteinExistence type="predicted"/>
<keyword evidence="2" id="KW-0808">Transferase</keyword>
<evidence type="ECO:0000313" key="3">
    <source>
        <dbReference type="Proteomes" id="UP000320813"/>
    </source>
</evidence>
<dbReference type="InterPro" id="IPR029044">
    <property type="entry name" value="Nucleotide-diphossugar_trans"/>
</dbReference>
<dbReference type="EMBL" id="SGBD01000002">
    <property type="protein sequence ID" value="RZD14475.1"/>
    <property type="molecule type" value="Genomic_DNA"/>
</dbReference>
<dbReference type="SUPFAM" id="SSF53448">
    <property type="entry name" value="Nucleotide-diphospho-sugar transferases"/>
    <property type="match status" value="1"/>
</dbReference>
<organism evidence="2 3">
    <name type="scientific">Candidatus Acidulodesulfobacterium ferriphilum</name>
    <dbReference type="NCBI Taxonomy" id="2597223"/>
    <lineage>
        <taxon>Bacteria</taxon>
        <taxon>Deltaproteobacteria</taxon>
        <taxon>Candidatus Acidulodesulfobacterales</taxon>
        <taxon>Candidatus Acidulodesulfobacterium</taxon>
    </lineage>
</organism>
<feature type="domain" description="Glycosyltransferase 2-like" evidence="1">
    <location>
        <begin position="20"/>
        <end position="172"/>
    </location>
</feature>
<dbReference type="Gene3D" id="3.90.550.10">
    <property type="entry name" value="Spore Coat Polysaccharide Biosynthesis Protein SpsA, Chain A"/>
    <property type="match status" value="1"/>
</dbReference>
<dbReference type="GO" id="GO:0016740">
    <property type="term" value="F:transferase activity"/>
    <property type="evidence" value="ECO:0007669"/>
    <property type="project" value="UniProtKB-KW"/>
</dbReference>
<dbReference type="AlphaFoldDB" id="A0A519BB18"/>
<evidence type="ECO:0000313" key="2">
    <source>
        <dbReference type="EMBL" id="RZD14475.1"/>
    </source>
</evidence>
<accession>A0A519BB18</accession>
<name>A0A519BB18_9DELT</name>
<protein>
    <submittedName>
        <fullName evidence="2">Glycosyltransferase</fullName>
    </submittedName>
</protein>
<dbReference type="Pfam" id="PF00535">
    <property type="entry name" value="Glycos_transf_2"/>
    <property type="match status" value="1"/>
</dbReference>
<reference evidence="2 3" key="1">
    <citation type="submission" date="2019-01" db="EMBL/GenBank/DDBJ databases">
        <title>Insights into ecological role of a new deltaproteobacterial order Candidatus Sinidesulfobacterales (Sva0485) by metagenomics and metatranscriptomics.</title>
        <authorList>
            <person name="Tan S."/>
            <person name="Liu J."/>
            <person name="Fang Y."/>
            <person name="Hedlund B.P."/>
            <person name="Lian Z.H."/>
            <person name="Huang L.Y."/>
            <person name="Li J.T."/>
            <person name="Huang L.N."/>
            <person name="Li W.J."/>
            <person name="Jiang H.C."/>
            <person name="Dong H.L."/>
            <person name="Shu W.S."/>
        </authorList>
    </citation>
    <scope>NUCLEOTIDE SEQUENCE [LARGE SCALE GENOMIC DNA]</scope>
    <source>
        <strain evidence="2">AP3</strain>
    </source>
</reference>
<gene>
    <name evidence="2" type="ORF">EVJ47_04720</name>
</gene>
<evidence type="ECO:0000259" key="1">
    <source>
        <dbReference type="Pfam" id="PF00535"/>
    </source>
</evidence>
<sequence>MKISGFTFIRNGVLMEYPFIESIKSALPLCDEFVVVVCEGSDSTKDELEKLRSKNPKIRLIDEGWNVAKKSGSILSEKTNIAIKNITGDYGLYVQCDEGLHEKDYEKIIGVLEDNLNNKEIKGFVFDYIHFFGGYFSYAKKTEKRFFYDKEVRIIRNDGTVFSWGDAMGFKDINGLKINLENKNAAPLNATMYHYGRAKNPVGMYKKDKEMERLYNHKIINILKHWVSNYDPRVDKYIYSDFSWLERVDRNNLEFHPAPFRELAFLQDWDVDDFKVFMKEKKGVKQFFRMIIYRIVKDTINETSNAIKKVKAFLGINNKIK</sequence>